<keyword evidence="7" id="KW-1133">Transmembrane helix</keyword>
<evidence type="ECO:0000256" key="4">
    <source>
        <dbReference type="ARBA" id="ARBA00023224"/>
    </source>
</evidence>
<feature type="domain" description="Methyl-accepting transducer" evidence="8">
    <location>
        <begin position="275"/>
        <end position="511"/>
    </location>
</feature>
<organism evidence="10 11">
    <name type="scientific">Sporosarcina luteola</name>
    <dbReference type="NCBI Taxonomy" id="582850"/>
    <lineage>
        <taxon>Bacteria</taxon>
        <taxon>Bacillati</taxon>
        <taxon>Bacillota</taxon>
        <taxon>Bacilli</taxon>
        <taxon>Bacillales</taxon>
        <taxon>Caryophanaceae</taxon>
        <taxon>Sporosarcina</taxon>
    </lineage>
</organism>
<dbReference type="PANTHER" id="PTHR32089">
    <property type="entry name" value="METHYL-ACCEPTING CHEMOTAXIS PROTEIN MCPB"/>
    <property type="match status" value="1"/>
</dbReference>
<accession>A0A511Z7J2</accession>
<evidence type="ECO:0000313" key="11">
    <source>
        <dbReference type="Proteomes" id="UP000321901"/>
    </source>
</evidence>
<dbReference type="PROSITE" id="PS50111">
    <property type="entry name" value="CHEMOTAXIS_TRANSDUC_2"/>
    <property type="match status" value="1"/>
</dbReference>
<gene>
    <name evidence="10" type="ORF">SLU01_17180</name>
</gene>
<evidence type="ECO:0000256" key="3">
    <source>
        <dbReference type="ARBA" id="ARBA00023136"/>
    </source>
</evidence>
<feature type="transmembrane region" description="Helical" evidence="7">
    <location>
        <begin position="182"/>
        <end position="201"/>
    </location>
</feature>
<evidence type="ECO:0000256" key="7">
    <source>
        <dbReference type="SAM" id="Phobius"/>
    </source>
</evidence>
<dbReference type="Proteomes" id="UP000321901">
    <property type="component" value="Unassembled WGS sequence"/>
</dbReference>
<dbReference type="SUPFAM" id="SSF58104">
    <property type="entry name" value="Methyl-accepting chemotaxis protein (MCP) signaling domain"/>
    <property type="match status" value="1"/>
</dbReference>
<evidence type="ECO:0008006" key="12">
    <source>
        <dbReference type="Google" id="ProtNLM"/>
    </source>
</evidence>
<keyword evidence="11" id="KW-1185">Reference proteome</keyword>
<dbReference type="PROSITE" id="PS50885">
    <property type="entry name" value="HAMP"/>
    <property type="match status" value="1"/>
</dbReference>
<dbReference type="SMART" id="SM00283">
    <property type="entry name" value="MA"/>
    <property type="match status" value="1"/>
</dbReference>
<evidence type="ECO:0000256" key="5">
    <source>
        <dbReference type="ARBA" id="ARBA00029447"/>
    </source>
</evidence>
<dbReference type="RefSeq" id="WP_147057291.1">
    <property type="nucleotide sequence ID" value="NZ_BJYL01000021.1"/>
</dbReference>
<dbReference type="Gene3D" id="1.10.287.950">
    <property type="entry name" value="Methyl-accepting chemotaxis protein"/>
    <property type="match status" value="1"/>
</dbReference>
<keyword evidence="7" id="KW-0812">Transmembrane</keyword>
<keyword evidence="4 6" id="KW-0807">Transducer</keyword>
<evidence type="ECO:0000256" key="1">
    <source>
        <dbReference type="ARBA" id="ARBA00004236"/>
    </source>
</evidence>
<feature type="domain" description="HAMP" evidence="9">
    <location>
        <begin position="203"/>
        <end position="256"/>
    </location>
</feature>
<name>A0A511Z7J2_9BACL</name>
<comment type="similarity">
    <text evidence="5">Belongs to the methyl-accepting chemotaxis (MCP) protein family.</text>
</comment>
<dbReference type="PANTHER" id="PTHR32089:SF112">
    <property type="entry name" value="LYSOZYME-LIKE PROTEIN-RELATED"/>
    <property type="match status" value="1"/>
</dbReference>
<dbReference type="SMART" id="SM00304">
    <property type="entry name" value="HAMP"/>
    <property type="match status" value="2"/>
</dbReference>
<sequence length="561" mass="60912">MTIGRKIYGGFGIMIGVLVMFAGYSIFEMMMVTKNYEQMLNEDVKQMQRAELVQKEMAMQGMFLRAYISEREDLAVNLFEEHHELLKEAAQDMREHSQSTEITGLLDEIDQYIIAYGWSAADVVNYVEKGNVVEADRQMNLKVRDASMGIEVAAQQIGELQNKLLEQQRSKVAAAADAAKQGLLIGIIVDIILGLLIAFFIKRSISSPIRKLVSSVAVVADGDLTQDDITVKSKDEIKDLAMAFNRMKQNLQSLIGSISNNVIHVTASAEELSASTEEVARTSQEMNSNMDMISAGARTSAVSARESSLAMEETALGVHRIAESTQLLNESAADTEELARDRGEAVKLASDQMAIIYESSNLTSELIKRLSEQTIEIEKMTNIITDITEQTNLLALNAAIEAARAGEHGKGFAVVADEVRKLAEQSKASANQIVTLTAGIQGDTKNVEQAVSDSLKNVEQGVKVIDEAGDAFNSIIEAVQSMSAQIEDISAATEEISASAEQVSASIQEIATSAGEASGQTGQSSAAVQEQLATIEEIDKVAHELSRQAMSLQETIQEFKV</sequence>
<keyword evidence="3 7" id="KW-0472">Membrane</keyword>
<evidence type="ECO:0000259" key="8">
    <source>
        <dbReference type="PROSITE" id="PS50111"/>
    </source>
</evidence>
<keyword evidence="2" id="KW-1003">Cell membrane</keyword>
<comment type="subcellular location">
    <subcellularLocation>
        <location evidence="1">Cell membrane</location>
    </subcellularLocation>
</comment>
<dbReference type="AlphaFoldDB" id="A0A511Z7J2"/>
<protein>
    <recommendedName>
        <fullName evidence="12">Methyl-accepting chemotaxis protein</fullName>
    </recommendedName>
</protein>
<dbReference type="OrthoDB" id="107771at2"/>
<dbReference type="Pfam" id="PF00015">
    <property type="entry name" value="MCPsignal"/>
    <property type="match status" value="1"/>
</dbReference>
<evidence type="ECO:0000313" key="10">
    <source>
        <dbReference type="EMBL" id="GEN83406.1"/>
    </source>
</evidence>
<dbReference type="GO" id="GO:0007165">
    <property type="term" value="P:signal transduction"/>
    <property type="evidence" value="ECO:0007669"/>
    <property type="project" value="UniProtKB-KW"/>
</dbReference>
<evidence type="ECO:0000256" key="6">
    <source>
        <dbReference type="PROSITE-ProRule" id="PRU00284"/>
    </source>
</evidence>
<dbReference type="Gene3D" id="6.10.340.10">
    <property type="match status" value="1"/>
</dbReference>
<dbReference type="InterPro" id="IPR024478">
    <property type="entry name" value="HlyB_4HB_MCP"/>
</dbReference>
<feature type="transmembrane region" description="Helical" evidence="7">
    <location>
        <begin position="7"/>
        <end position="27"/>
    </location>
</feature>
<comment type="caution">
    <text evidence="10">The sequence shown here is derived from an EMBL/GenBank/DDBJ whole genome shotgun (WGS) entry which is preliminary data.</text>
</comment>
<evidence type="ECO:0000259" key="9">
    <source>
        <dbReference type="PROSITE" id="PS50885"/>
    </source>
</evidence>
<dbReference type="CDD" id="cd11386">
    <property type="entry name" value="MCP_signal"/>
    <property type="match status" value="1"/>
</dbReference>
<proteinExistence type="inferred from homology"/>
<dbReference type="EMBL" id="BJYL01000021">
    <property type="protein sequence ID" value="GEN83406.1"/>
    <property type="molecule type" value="Genomic_DNA"/>
</dbReference>
<dbReference type="CDD" id="cd06225">
    <property type="entry name" value="HAMP"/>
    <property type="match status" value="1"/>
</dbReference>
<dbReference type="GO" id="GO:0005886">
    <property type="term" value="C:plasma membrane"/>
    <property type="evidence" value="ECO:0007669"/>
    <property type="project" value="UniProtKB-SubCell"/>
</dbReference>
<evidence type="ECO:0000256" key="2">
    <source>
        <dbReference type="ARBA" id="ARBA00022475"/>
    </source>
</evidence>
<dbReference type="InterPro" id="IPR003660">
    <property type="entry name" value="HAMP_dom"/>
</dbReference>
<reference evidence="10 11" key="1">
    <citation type="submission" date="2019-07" db="EMBL/GenBank/DDBJ databases">
        <title>Whole genome shotgun sequence of Sporosarcina luteola NBRC 105378.</title>
        <authorList>
            <person name="Hosoyama A."/>
            <person name="Uohara A."/>
            <person name="Ohji S."/>
            <person name="Ichikawa N."/>
        </authorList>
    </citation>
    <scope>NUCLEOTIDE SEQUENCE [LARGE SCALE GENOMIC DNA]</scope>
    <source>
        <strain evidence="10 11">NBRC 105378</strain>
    </source>
</reference>
<dbReference type="Pfam" id="PF00672">
    <property type="entry name" value="HAMP"/>
    <property type="match status" value="1"/>
</dbReference>
<dbReference type="InterPro" id="IPR004089">
    <property type="entry name" value="MCPsignal_dom"/>
</dbReference>
<dbReference type="Pfam" id="PF12729">
    <property type="entry name" value="4HB_MCP_1"/>
    <property type="match status" value="1"/>
</dbReference>